<dbReference type="InterPro" id="IPR033223">
    <property type="entry name" value="TTMP"/>
</dbReference>
<reference evidence="3" key="1">
    <citation type="submission" date="2016-05" db="EMBL/GenBank/DDBJ databases">
        <authorList>
            <person name="Lavstsen T."/>
            <person name="Jespersen J.S."/>
        </authorList>
    </citation>
    <scope>NUCLEOTIDE SEQUENCE</scope>
    <source>
        <tissue evidence="3">Brain</tissue>
    </source>
</reference>
<name>A0A1A8ASB4_NOTFU</name>
<proteinExistence type="predicted"/>
<dbReference type="EMBL" id="HADY01018645">
    <property type="protein sequence ID" value="SBP57130.1"/>
    <property type="molecule type" value="Transcribed_RNA"/>
</dbReference>
<evidence type="ECO:0000313" key="3">
    <source>
        <dbReference type="EMBL" id="SBP57130.1"/>
    </source>
</evidence>
<protein>
    <submittedName>
        <fullName evidence="3">Chromosome 3 open reading frame 52</fullName>
    </submittedName>
</protein>
<dbReference type="PANTHER" id="PTHR14636:SF1">
    <property type="entry name" value="TPA-INDUCED TRANSMEMBRANE PROTEIN"/>
    <property type="match status" value="1"/>
</dbReference>
<keyword evidence="2" id="KW-1133">Transmembrane helix</keyword>
<gene>
    <name evidence="3" type="primary">C3ORF52</name>
</gene>
<reference evidence="3" key="2">
    <citation type="submission" date="2016-06" db="EMBL/GenBank/DDBJ databases">
        <title>The genome of a short-lived fish provides insights into sex chromosome evolution and the genetic control of aging.</title>
        <authorList>
            <person name="Reichwald K."/>
            <person name="Felder M."/>
            <person name="Petzold A."/>
            <person name="Koch P."/>
            <person name="Groth M."/>
            <person name="Platzer M."/>
        </authorList>
    </citation>
    <scope>NUCLEOTIDE SEQUENCE</scope>
    <source>
        <tissue evidence="3">Brain</tissue>
    </source>
</reference>
<evidence type="ECO:0000256" key="2">
    <source>
        <dbReference type="SAM" id="Phobius"/>
    </source>
</evidence>
<dbReference type="AlphaFoldDB" id="A0A1A8ASB4"/>
<accession>A0A1A8ASB4</accession>
<feature type="region of interest" description="Disordered" evidence="1">
    <location>
        <begin position="1"/>
        <end position="26"/>
    </location>
</feature>
<organism evidence="3">
    <name type="scientific">Nothobranchius furzeri</name>
    <name type="common">Turquoise killifish</name>
    <dbReference type="NCBI Taxonomy" id="105023"/>
    <lineage>
        <taxon>Eukaryota</taxon>
        <taxon>Metazoa</taxon>
        <taxon>Chordata</taxon>
        <taxon>Craniata</taxon>
        <taxon>Vertebrata</taxon>
        <taxon>Euteleostomi</taxon>
        <taxon>Actinopterygii</taxon>
        <taxon>Neopterygii</taxon>
        <taxon>Teleostei</taxon>
        <taxon>Neoteleostei</taxon>
        <taxon>Acanthomorphata</taxon>
        <taxon>Ovalentaria</taxon>
        <taxon>Atherinomorphae</taxon>
        <taxon>Cyprinodontiformes</taxon>
        <taxon>Nothobranchiidae</taxon>
        <taxon>Nothobranchius</taxon>
    </lineage>
</organism>
<keyword evidence="2" id="KW-0472">Membrane</keyword>
<keyword evidence="2" id="KW-0812">Transmembrane</keyword>
<sequence length="224" mass="25616">MEQQDAEVTVYIPENESPAAHRAGSDVADSAKYLRFEKTPDPGQAERTQEEPSWMDRMKEHLNAKIWRCKVWMVIPVVLLLIVAVIFISLALCTWMHKDEDENYDKSLFIVPQNFNGSFQITSNHSSGNQVLGYFEDKLNTVYKSSPALGRYFIRAEALLSSEGSATVLYQLMFKLPEENLEELRNFTVSLEVVKNVFRQFLSDQESGDMSVTTTSLKMSLMLR</sequence>
<feature type="transmembrane region" description="Helical" evidence="2">
    <location>
        <begin position="71"/>
        <end position="97"/>
    </location>
</feature>
<evidence type="ECO:0000256" key="1">
    <source>
        <dbReference type="SAM" id="MobiDB-lite"/>
    </source>
</evidence>
<dbReference type="PANTHER" id="PTHR14636">
    <property type="entry name" value="TPA-INDUCED TRANSMEMBRANE PROTEIN"/>
    <property type="match status" value="1"/>
</dbReference>